<dbReference type="AlphaFoldDB" id="A0A0E9UQ24"/>
<reference evidence="1" key="2">
    <citation type="journal article" date="2015" name="Fish Shellfish Immunol.">
        <title>Early steps in the European eel (Anguilla anguilla)-Vibrio vulnificus interaction in the gills: Role of the RtxA13 toxin.</title>
        <authorList>
            <person name="Callol A."/>
            <person name="Pajuelo D."/>
            <person name="Ebbesson L."/>
            <person name="Teles M."/>
            <person name="MacKenzie S."/>
            <person name="Amaro C."/>
        </authorList>
    </citation>
    <scope>NUCLEOTIDE SEQUENCE</scope>
</reference>
<name>A0A0E9UQ24_ANGAN</name>
<dbReference type="EMBL" id="GBXM01036743">
    <property type="protein sequence ID" value="JAH71834.1"/>
    <property type="molecule type" value="Transcribed_RNA"/>
</dbReference>
<dbReference type="EMBL" id="GBXM01041282">
    <property type="protein sequence ID" value="JAH67295.1"/>
    <property type="molecule type" value="Transcribed_RNA"/>
</dbReference>
<sequence length="51" mass="5639">MHESLLGTKQGWSESANALHASHSGKRISVLKLKLFTVNGETKYENPILCI</sequence>
<reference evidence="1" key="1">
    <citation type="submission" date="2014-11" db="EMBL/GenBank/DDBJ databases">
        <authorList>
            <person name="Amaro Gonzalez C."/>
        </authorList>
    </citation>
    <scope>NUCLEOTIDE SEQUENCE</scope>
</reference>
<proteinExistence type="predicted"/>
<protein>
    <submittedName>
        <fullName evidence="1">Uncharacterized protein</fullName>
    </submittedName>
</protein>
<organism evidence="1">
    <name type="scientific">Anguilla anguilla</name>
    <name type="common">European freshwater eel</name>
    <name type="synonym">Muraena anguilla</name>
    <dbReference type="NCBI Taxonomy" id="7936"/>
    <lineage>
        <taxon>Eukaryota</taxon>
        <taxon>Metazoa</taxon>
        <taxon>Chordata</taxon>
        <taxon>Craniata</taxon>
        <taxon>Vertebrata</taxon>
        <taxon>Euteleostomi</taxon>
        <taxon>Actinopterygii</taxon>
        <taxon>Neopterygii</taxon>
        <taxon>Teleostei</taxon>
        <taxon>Anguilliformes</taxon>
        <taxon>Anguillidae</taxon>
        <taxon>Anguilla</taxon>
    </lineage>
</organism>
<evidence type="ECO:0000313" key="1">
    <source>
        <dbReference type="EMBL" id="JAH67295.1"/>
    </source>
</evidence>
<accession>A0A0E9UQ24</accession>